<evidence type="ECO:0000313" key="3">
    <source>
        <dbReference type="Proteomes" id="UP000032289"/>
    </source>
</evidence>
<dbReference type="EMBL" id="JWHT01000050">
    <property type="protein sequence ID" value="KIU21331.1"/>
    <property type="molecule type" value="Genomic_DNA"/>
</dbReference>
<proteinExistence type="predicted"/>
<organism evidence="2 3">
    <name type="scientific">Weissella cibaria</name>
    <dbReference type="NCBI Taxonomy" id="137591"/>
    <lineage>
        <taxon>Bacteria</taxon>
        <taxon>Bacillati</taxon>
        <taxon>Bacillota</taxon>
        <taxon>Bacilli</taxon>
        <taxon>Lactobacillales</taxon>
        <taxon>Lactobacillaceae</taxon>
        <taxon>Weissella</taxon>
    </lineage>
</organism>
<evidence type="ECO:0000256" key="1">
    <source>
        <dbReference type="SAM" id="Phobius"/>
    </source>
</evidence>
<feature type="transmembrane region" description="Helical" evidence="1">
    <location>
        <begin position="42"/>
        <end position="59"/>
    </location>
</feature>
<keyword evidence="1" id="KW-1133">Transmembrane helix</keyword>
<accession>A0A0D1LZU7</accession>
<dbReference type="AlphaFoldDB" id="A0A0D1LZU7"/>
<keyword evidence="1" id="KW-0812">Transmembrane</keyword>
<dbReference type="PATRIC" id="fig|137591.24.peg.1938"/>
<dbReference type="RefSeq" id="WP_043941749.1">
    <property type="nucleotide sequence ID" value="NZ_JWHT01000050.1"/>
</dbReference>
<evidence type="ECO:0000313" key="2">
    <source>
        <dbReference type="EMBL" id="KIU21331.1"/>
    </source>
</evidence>
<name>A0A0D1LZU7_9LACO</name>
<feature type="transmembrane region" description="Helical" evidence="1">
    <location>
        <begin position="7"/>
        <end position="30"/>
    </location>
</feature>
<reference evidence="2 3" key="1">
    <citation type="journal article" date="2015" name="Microbiology (Mosc.)">
        <title>Genomics of the Weissella cibaria species with an examination of its metabolic traits.</title>
        <authorList>
            <person name="Lynch K.M."/>
            <person name="Lucid A."/>
            <person name="Arendt E.K."/>
            <person name="Sleator R.D."/>
            <person name="Lucey B."/>
            <person name="Coffey A."/>
        </authorList>
    </citation>
    <scope>NUCLEOTIDE SEQUENCE [LARGE SCALE GENOMIC DNA]</scope>
    <source>
        <strain evidence="2 3">AB3b</strain>
    </source>
</reference>
<dbReference type="Proteomes" id="UP000032289">
    <property type="component" value="Unassembled WGS sequence"/>
</dbReference>
<keyword evidence="1" id="KW-0472">Membrane</keyword>
<sequence>MKEWIRLLSGGILGGLLGGGLGLLVIYLALRNYNVFGNVADWVSGIGTIAAVIISIEITKTQIAADKKKDQESFFLQRDYLVMDNIQEKLLSNKIFIENARYTLEATLVTSNDDDIKDFWTEFIRNYRNQYRTLVDNNNYIRNKIYEYEDVNPLIKDIINNELKVNNEIASYLFKENAKMDGYLASQESKKYLTGIYGVPDKEKIIPILNKYSQSYDDLMTKIKAIKFKLRKQI</sequence>
<protein>
    <submittedName>
        <fullName evidence="2">Uncharacterized protein</fullName>
    </submittedName>
</protein>
<gene>
    <name evidence="2" type="ORF">ab3b_01993</name>
</gene>
<comment type="caution">
    <text evidence="2">The sequence shown here is derived from an EMBL/GenBank/DDBJ whole genome shotgun (WGS) entry which is preliminary data.</text>
</comment>